<keyword evidence="2" id="KW-0472">Membrane</keyword>
<dbReference type="InterPro" id="IPR003399">
    <property type="entry name" value="Mce/MlaD"/>
</dbReference>
<comment type="caution">
    <text evidence="4">The sequence shown here is derived from an EMBL/GenBank/DDBJ whole genome shotgun (WGS) entry which is preliminary data.</text>
</comment>
<accession>A0ABV3RRE8</accession>
<dbReference type="PANTHER" id="PTHR36698">
    <property type="entry name" value="BLL5892 PROTEIN"/>
    <property type="match status" value="1"/>
</dbReference>
<dbReference type="Proteomes" id="UP001556098">
    <property type="component" value="Unassembled WGS sequence"/>
</dbReference>
<organism evidence="4 5">
    <name type="scientific">Sulfitobacter sediminis</name>
    <dbReference type="NCBI Taxonomy" id="3234186"/>
    <lineage>
        <taxon>Bacteria</taxon>
        <taxon>Pseudomonadati</taxon>
        <taxon>Pseudomonadota</taxon>
        <taxon>Alphaproteobacteria</taxon>
        <taxon>Rhodobacterales</taxon>
        <taxon>Roseobacteraceae</taxon>
        <taxon>Sulfitobacter</taxon>
    </lineage>
</organism>
<keyword evidence="2" id="KW-1133">Transmembrane helix</keyword>
<feature type="coiled-coil region" evidence="1">
    <location>
        <begin position="275"/>
        <end position="327"/>
    </location>
</feature>
<dbReference type="Gene3D" id="1.20.120.330">
    <property type="entry name" value="Nucleotidyltransferases domain 2"/>
    <property type="match status" value="1"/>
</dbReference>
<dbReference type="PANTHER" id="PTHR36698:SF2">
    <property type="entry name" value="MCE_MLAD DOMAIN-CONTAINING PROTEIN"/>
    <property type="match status" value="1"/>
</dbReference>
<dbReference type="EMBL" id="JBFNXX010000017">
    <property type="protein sequence ID" value="MEW9921540.1"/>
    <property type="molecule type" value="Genomic_DNA"/>
</dbReference>
<reference evidence="4 5" key="1">
    <citation type="submission" date="2024-07" db="EMBL/GenBank/DDBJ databases">
        <title>Marimonas sp.nov., isolated from tidal-flat sediment.</title>
        <authorList>
            <person name="Jayan J.N."/>
            <person name="Lee S.S."/>
        </authorList>
    </citation>
    <scope>NUCLEOTIDE SEQUENCE [LARGE SCALE GENOMIC DNA]</scope>
    <source>
        <strain evidence="4 5">MJW-29</strain>
    </source>
</reference>
<evidence type="ECO:0000256" key="2">
    <source>
        <dbReference type="SAM" id="Phobius"/>
    </source>
</evidence>
<proteinExistence type="predicted"/>
<gene>
    <name evidence="4" type="ORF">AB2B41_18175</name>
</gene>
<feature type="transmembrane region" description="Helical" evidence="2">
    <location>
        <begin position="7"/>
        <end position="29"/>
    </location>
</feature>
<evidence type="ECO:0000256" key="1">
    <source>
        <dbReference type="SAM" id="Coils"/>
    </source>
</evidence>
<sequence>METRANYILIGVFTLLAILGTLAFFIWIASVQITRQYATYGILFEDVSGLDPSGDVLFNGISVGKVIGLSIYEDDPSKVFTTIEIDATTPVRSNTVAQLQSQGVTGVAYISLSGGAPGAAPLTAEDGGLPIIPSRRSTVQTLVEDAPDLLEQASELLEQFQVLTGPENQDYVRNILRNLDASSDRLDEALTDFSEITGTVSEATAQITQFTNRLDAIGETVTTTLENADAALISAQSAFEAAEGVLATSTEAVDSAKAAFVQAEQMMREDLPGILAEVREVVARTDQAIADLQTRTGDTIDSFADTAALLNGRLSELEATLENANTAFLAVTDASDSFDALVDGDGTLLVAEAREVVADTKNAIATIERVVLDDLETTVADIRQAIASGSAAVERVADDLTGLTGQFQPLADDAKQALTSASDLFERTQSTLDALDTTLAGADGAIVAAEGAFDAATGVMKTDLQPLLDDIRTASDRISIAVEDVTRDVPAIAGELRALIERADTLVAQIQRTVSTSAPGIRDFTNTGLPELTRFGAEARNLVNSLNSLVRRIERDPARFLLNDRVPDYRR</sequence>
<evidence type="ECO:0000313" key="5">
    <source>
        <dbReference type="Proteomes" id="UP001556098"/>
    </source>
</evidence>
<evidence type="ECO:0000259" key="3">
    <source>
        <dbReference type="Pfam" id="PF02470"/>
    </source>
</evidence>
<feature type="domain" description="Mce/MlaD" evidence="3">
    <location>
        <begin position="39"/>
        <end position="115"/>
    </location>
</feature>
<name>A0ABV3RRE8_9RHOB</name>
<keyword evidence="1" id="KW-0175">Coiled coil</keyword>
<keyword evidence="2" id="KW-0812">Transmembrane</keyword>
<protein>
    <submittedName>
        <fullName evidence="4">MlaD family protein</fullName>
    </submittedName>
</protein>
<evidence type="ECO:0000313" key="4">
    <source>
        <dbReference type="EMBL" id="MEW9921540.1"/>
    </source>
</evidence>
<dbReference type="Pfam" id="PF02470">
    <property type="entry name" value="MlaD"/>
    <property type="match status" value="1"/>
</dbReference>
<dbReference type="RefSeq" id="WP_367879241.1">
    <property type="nucleotide sequence ID" value="NZ_JBFNXX010000017.1"/>
</dbReference>
<keyword evidence="5" id="KW-1185">Reference proteome</keyword>
<dbReference type="SUPFAM" id="SSF58104">
    <property type="entry name" value="Methyl-accepting chemotaxis protein (MCP) signaling domain"/>
    <property type="match status" value="1"/>
</dbReference>